<evidence type="ECO:0000313" key="2">
    <source>
        <dbReference type="EMBL" id="QRD02802.1"/>
    </source>
</evidence>
<accession>A0A7U2FCN2</accession>
<dbReference type="VEuPathDB" id="FungiDB:JI435_115310"/>
<feature type="region of interest" description="Disordered" evidence="1">
    <location>
        <begin position="1"/>
        <end position="30"/>
    </location>
</feature>
<feature type="region of interest" description="Disordered" evidence="1">
    <location>
        <begin position="56"/>
        <end position="75"/>
    </location>
</feature>
<evidence type="ECO:0000256" key="1">
    <source>
        <dbReference type="SAM" id="MobiDB-lite"/>
    </source>
</evidence>
<dbReference type="EMBL" id="CP069036">
    <property type="protein sequence ID" value="QRD02802.1"/>
    <property type="molecule type" value="Genomic_DNA"/>
</dbReference>
<dbReference type="AlphaFoldDB" id="A0A7U2FCN2"/>
<organism evidence="2 3">
    <name type="scientific">Phaeosphaeria nodorum (strain SN15 / ATCC MYA-4574 / FGSC 10173)</name>
    <name type="common">Glume blotch fungus</name>
    <name type="synonym">Parastagonospora nodorum</name>
    <dbReference type="NCBI Taxonomy" id="321614"/>
    <lineage>
        <taxon>Eukaryota</taxon>
        <taxon>Fungi</taxon>
        <taxon>Dikarya</taxon>
        <taxon>Ascomycota</taxon>
        <taxon>Pezizomycotina</taxon>
        <taxon>Dothideomycetes</taxon>
        <taxon>Pleosporomycetidae</taxon>
        <taxon>Pleosporales</taxon>
        <taxon>Pleosporineae</taxon>
        <taxon>Phaeosphaeriaceae</taxon>
        <taxon>Parastagonospora</taxon>
    </lineage>
</organism>
<proteinExistence type="predicted"/>
<gene>
    <name evidence="2" type="ORF">JI435_115310</name>
</gene>
<protein>
    <submittedName>
        <fullName evidence="2">Uncharacterized protein</fullName>
    </submittedName>
</protein>
<sequence length="96" mass="10529">GPIRRARGTSHDTTCVPRSEPSSGAAPFISYPPRGLRASCVHSGWPYRRTQPMGSISPQGLSSCNHKRRAPRQGPVVNRRKSACCMIRHCCADQEV</sequence>
<reference evidence="3" key="1">
    <citation type="journal article" date="2021" name="BMC Genomics">
        <title>Chromosome-level genome assembly and manually-curated proteome of model necrotroph Parastagonospora nodorum Sn15 reveals a genome-wide trove of candidate effector homologs, and redundancy of virulence-related functions within an accessory chromosome.</title>
        <authorList>
            <person name="Bertazzoni S."/>
            <person name="Jones D.A.B."/>
            <person name="Phan H.T."/>
            <person name="Tan K.-C."/>
            <person name="Hane J.K."/>
        </authorList>
    </citation>
    <scope>NUCLEOTIDE SEQUENCE [LARGE SCALE GENOMIC DNA]</scope>
    <source>
        <strain evidence="3">SN15 / ATCC MYA-4574 / FGSC 10173)</strain>
    </source>
</reference>
<feature type="non-terminal residue" evidence="2">
    <location>
        <position position="1"/>
    </location>
</feature>
<evidence type="ECO:0000313" key="3">
    <source>
        <dbReference type="Proteomes" id="UP000663193"/>
    </source>
</evidence>
<dbReference type="Proteomes" id="UP000663193">
    <property type="component" value="Chromosome 14"/>
</dbReference>
<name>A0A7U2FCN2_PHANO</name>
<keyword evidence="3" id="KW-1185">Reference proteome</keyword>